<dbReference type="Proteomes" id="UP000738431">
    <property type="component" value="Chromosome"/>
</dbReference>
<reference evidence="1 2" key="1">
    <citation type="submission" date="2021-08" db="EMBL/GenBank/DDBJ databases">
        <authorList>
            <person name="Zhang D."/>
            <person name="Zhang A."/>
            <person name="Wang L."/>
        </authorList>
    </citation>
    <scope>NUCLEOTIDE SEQUENCE [LARGE SCALE GENOMIC DNA]</scope>
    <source>
        <strain evidence="1 2">WL0086</strain>
    </source>
</reference>
<name>A0ABZ1C8F6_9BACT</name>
<accession>A0ABZ1C8F6</accession>
<protein>
    <submittedName>
        <fullName evidence="1">Uncharacterized protein</fullName>
    </submittedName>
</protein>
<gene>
    <name evidence="1" type="ORF">K1X11_023090</name>
</gene>
<dbReference type="RefSeq" id="WP_221030134.1">
    <property type="nucleotide sequence ID" value="NZ_CP139781.1"/>
</dbReference>
<evidence type="ECO:0000313" key="1">
    <source>
        <dbReference type="EMBL" id="WRQ87707.1"/>
    </source>
</evidence>
<evidence type="ECO:0000313" key="2">
    <source>
        <dbReference type="Proteomes" id="UP000738431"/>
    </source>
</evidence>
<dbReference type="EMBL" id="CP139781">
    <property type="protein sequence ID" value="WRQ87707.1"/>
    <property type="molecule type" value="Genomic_DNA"/>
</dbReference>
<reference evidence="1 2" key="2">
    <citation type="submission" date="2023-12" db="EMBL/GenBank/DDBJ databases">
        <title>Description of an unclassified Opitutus bacterium of Verrucomicrobiota.</title>
        <authorList>
            <person name="Zhang D.-F."/>
        </authorList>
    </citation>
    <scope>NUCLEOTIDE SEQUENCE [LARGE SCALE GENOMIC DNA]</scope>
    <source>
        <strain evidence="1 2">WL0086</strain>
    </source>
</reference>
<organism evidence="1 2">
    <name type="scientific">Actomonas aquatica</name>
    <dbReference type="NCBI Taxonomy" id="2866162"/>
    <lineage>
        <taxon>Bacteria</taxon>
        <taxon>Pseudomonadati</taxon>
        <taxon>Verrucomicrobiota</taxon>
        <taxon>Opitutia</taxon>
        <taxon>Opitutales</taxon>
        <taxon>Opitutaceae</taxon>
        <taxon>Actomonas</taxon>
    </lineage>
</organism>
<keyword evidence="2" id="KW-1185">Reference proteome</keyword>
<proteinExistence type="predicted"/>
<sequence>MAQNLGVFDARLLEHRWVCVAGAGRAAGRVLAGGRREWGEAHGWIVDHADVGWSELRLSVGVG</sequence>